<dbReference type="eggNOG" id="KOG2585">
    <property type="taxonomic scope" value="Eukaryota"/>
</dbReference>
<sequence length="580" mass="65870">MSQFVGFEVQVELKDGKLITGKIAKATNKGLTLNNVKFSDGGRSQAFKVRSSRLKDLKVLNVAKKKAVSNNINANNANNNNKQRQISNEIGNGNANEIDWKNDDVEKIKQDEDFDFQGNLNLFNKKDIFNQLREYDNNNNITHVVNKDHYQNNEMIVTGNENVNNDEDEDEDDYEFDDIDDPNYLPITKSINITHLLHSAVSGSNDKDANSHNINTNNKDVLQNIENLLLNETLNKNTNNVVHDGQSLNSSTSSLQLQYQPQQQNTVKDSKTNQNIPLVTPIQLLEIERINFEKFHISTDSLAENFAINSSYFLKDKLLDKSKNKNDKNFKNDKNNDKNPLAVIIASDVGRSGLKAISLAKYLVQSNKIDVILLFVQSSFSNNADNNNSNKMREISENLKIFEKCGGKLIIRNNDKNKEGVNRKNIIESLKAIFQTLNNPSIELVIDGLQGFDCDLLDDFDTGLEYELIEILTWCNYQKNNKNNNSNCELWSIDFPSGYESSTGMKNFENCINHVDGILCSNWPINSLLNLHKTMDNKKLSHLVLVDTGIANQVYFEKNSFKKFQNIDLFVTKGHKIIDL</sequence>
<dbReference type="InterPro" id="IPR004443">
    <property type="entry name" value="YjeF_N_dom"/>
</dbReference>
<dbReference type="AlphaFoldDB" id="G0W9I1"/>
<dbReference type="InterPro" id="IPR047575">
    <property type="entry name" value="Sm"/>
</dbReference>
<dbReference type="CDD" id="cd22576">
    <property type="entry name" value="Edc3_Lsm"/>
    <property type="match status" value="1"/>
</dbReference>
<dbReference type="PANTHER" id="PTHR13612">
    <property type="entry name" value="ENHANCER OF MRNA-DECAPPING PROTEIN 3"/>
    <property type="match status" value="1"/>
</dbReference>
<evidence type="ECO:0000259" key="7">
    <source>
        <dbReference type="PROSITE" id="PS51512"/>
    </source>
</evidence>
<evidence type="ECO:0000259" key="6">
    <source>
        <dbReference type="PROSITE" id="PS51385"/>
    </source>
</evidence>
<comment type="similarity">
    <text evidence="2">Belongs to the EDC3 family.</text>
</comment>
<dbReference type="SUPFAM" id="SSF64153">
    <property type="entry name" value="YjeF N-terminal domain-like"/>
    <property type="match status" value="1"/>
</dbReference>
<dbReference type="PROSITE" id="PS52002">
    <property type="entry name" value="SM"/>
    <property type="match status" value="1"/>
</dbReference>
<dbReference type="InterPro" id="IPR025762">
    <property type="entry name" value="DFDF"/>
</dbReference>
<dbReference type="Gene3D" id="3.40.50.10260">
    <property type="entry name" value="YjeF N-terminal domain"/>
    <property type="match status" value="1"/>
</dbReference>
<feature type="region of interest" description="Disordered" evidence="5">
    <location>
        <begin position="72"/>
        <end position="97"/>
    </location>
</feature>
<dbReference type="GO" id="GO:0003729">
    <property type="term" value="F:mRNA binding"/>
    <property type="evidence" value="ECO:0007669"/>
    <property type="project" value="EnsemblFungi"/>
</dbReference>
<feature type="domain" description="DFDF" evidence="7">
    <location>
        <begin position="102"/>
        <end position="138"/>
    </location>
</feature>
<accession>G0W9I1</accession>
<dbReference type="PROSITE" id="PS51385">
    <property type="entry name" value="YJEF_N"/>
    <property type="match status" value="1"/>
</dbReference>
<dbReference type="OMA" id="AMFDKKS"/>
<dbReference type="GO" id="GO:0005634">
    <property type="term" value="C:nucleus"/>
    <property type="evidence" value="ECO:0007669"/>
    <property type="project" value="EnsemblFungi"/>
</dbReference>
<keyword evidence="4" id="KW-0963">Cytoplasm</keyword>
<comment type="subcellular location">
    <subcellularLocation>
        <location evidence="1">Cytoplasm</location>
        <location evidence="1">P-body</location>
    </subcellularLocation>
</comment>
<reference evidence="9 10" key="1">
    <citation type="journal article" date="2011" name="Proc. Natl. Acad. Sci. U.S.A.">
        <title>Evolutionary erosion of yeast sex chromosomes by mating-type switching accidents.</title>
        <authorList>
            <person name="Gordon J.L."/>
            <person name="Armisen D."/>
            <person name="Proux-Wera E."/>
            <person name="Oheigeartaigh S.S."/>
            <person name="Byrne K.P."/>
            <person name="Wolfe K.H."/>
        </authorList>
    </citation>
    <scope>NUCLEOTIDE SEQUENCE [LARGE SCALE GENOMIC DNA]</scope>
    <source>
        <strain evidence="10">ATCC 10597 / BCRC 20456 / CBS 421 / NBRC 0211 / NRRL Y-12639</strain>
    </source>
</reference>
<dbReference type="KEGG" id="ndi:NDAI_0D01280"/>
<feature type="domain" description="YjeF N-terminal" evidence="6">
    <location>
        <begin position="284"/>
        <end position="556"/>
    </location>
</feature>
<organism evidence="9 10">
    <name type="scientific">Naumovozyma dairenensis (strain ATCC 10597 / BCRC 20456 / CBS 421 / NBRC 0211 / NRRL Y-12639)</name>
    <name type="common">Saccharomyces dairenensis</name>
    <dbReference type="NCBI Taxonomy" id="1071378"/>
    <lineage>
        <taxon>Eukaryota</taxon>
        <taxon>Fungi</taxon>
        <taxon>Dikarya</taxon>
        <taxon>Ascomycota</taxon>
        <taxon>Saccharomycotina</taxon>
        <taxon>Saccharomycetes</taxon>
        <taxon>Saccharomycetales</taxon>
        <taxon>Saccharomycetaceae</taxon>
        <taxon>Naumovozyma</taxon>
    </lineage>
</organism>
<evidence type="ECO:0000256" key="3">
    <source>
        <dbReference type="ARBA" id="ARBA00015797"/>
    </source>
</evidence>
<dbReference type="PANTHER" id="PTHR13612:SF0">
    <property type="entry name" value="ENHANCER OF MRNA-DECAPPING PROTEIN 3"/>
    <property type="match status" value="1"/>
</dbReference>
<name>G0W9I1_NAUDC</name>
<feature type="domain" description="Sm" evidence="8">
    <location>
        <begin position="1"/>
        <end position="63"/>
    </location>
</feature>
<dbReference type="OrthoDB" id="10030313at2759"/>
<dbReference type="HOGENOM" id="CLU_037134_0_0_1"/>
<gene>
    <name evidence="9" type="primary">NDAI0D01280</name>
    <name evidence="9" type="ordered locus">NDAI_0D01280</name>
</gene>
<dbReference type="GO" id="GO:0000932">
    <property type="term" value="C:P-body"/>
    <property type="evidence" value="ECO:0007669"/>
    <property type="project" value="UniProtKB-SubCell"/>
</dbReference>
<evidence type="ECO:0000256" key="1">
    <source>
        <dbReference type="ARBA" id="ARBA00004201"/>
    </source>
</evidence>
<dbReference type="GO" id="GO:1900153">
    <property type="term" value="P:positive regulation of nuclear-transcribed mRNA catabolic process, deadenylation-dependent decay"/>
    <property type="evidence" value="ECO:0007669"/>
    <property type="project" value="EnsemblFungi"/>
</dbReference>
<dbReference type="SMART" id="SM01199">
    <property type="entry name" value="FDF"/>
    <property type="match status" value="1"/>
</dbReference>
<dbReference type="InterPro" id="IPR019050">
    <property type="entry name" value="FDF_dom"/>
</dbReference>
<proteinExistence type="inferred from homology"/>
<dbReference type="Pfam" id="PF03853">
    <property type="entry name" value="YjeF_N"/>
    <property type="match status" value="1"/>
</dbReference>
<dbReference type="GO" id="GO:0031087">
    <property type="term" value="P:deadenylation-independent decapping of nuclear-transcribed mRNA"/>
    <property type="evidence" value="ECO:0007669"/>
    <property type="project" value="EnsemblFungi"/>
</dbReference>
<evidence type="ECO:0000256" key="5">
    <source>
        <dbReference type="SAM" id="MobiDB-lite"/>
    </source>
</evidence>
<protein>
    <recommendedName>
        <fullName evidence="3">Enhancer of mRNA-decapping protein 3</fullName>
    </recommendedName>
</protein>
<feature type="compositionally biased region" description="Low complexity" evidence="5">
    <location>
        <begin position="72"/>
        <end position="82"/>
    </location>
</feature>
<dbReference type="EMBL" id="HE580270">
    <property type="protein sequence ID" value="CCD24442.1"/>
    <property type="molecule type" value="Genomic_DNA"/>
</dbReference>
<dbReference type="GO" id="GO:0042149">
    <property type="term" value="P:cellular response to glucose starvation"/>
    <property type="evidence" value="ECO:0007669"/>
    <property type="project" value="EnsemblFungi"/>
</dbReference>
<dbReference type="Pfam" id="PF09532">
    <property type="entry name" value="FDF"/>
    <property type="match status" value="1"/>
</dbReference>
<keyword evidence="10" id="KW-1185">Reference proteome</keyword>
<dbReference type="InterPro" id="IPR036652">
    <property type="entry name" value="YjeF_N_dom_sf"/>
</dbReference>
<dbReference type="RefSeq" id="XP_003669685.1">
    <property type="nucleotide sequence ID" value="XM_003669637.1"/>
</dbReference>
<feature type="compositionally biased region" description="Polar residues" evidence="5">
    <location>
        <begin position="83"/>
        <end position="95"/>
    </location>
</feature>
<evidence type="ECO:0000313" key="9">
    <source>
        <dbReference type="EMBL" id="CCD24442.1"/>
    </source>
</evidence>
<feature type="region of interest" description="Disordered" evidence="5">
    <location>
        <begin position="241"/>
        <end position="269"/>
    </location>
</feature>
<evidence type="ECO:0000256" key="2">
    <source>
        <dbReference type="ARBA" id="ARBA00006610"/>
    </source>
</evidence>
<dbReference type="GeneID" id="11495252"/>
<dbReference type="Proteomes" id="UP000000689">
    <property type="component" value="Chromosome 4"/>
</dbReference>
<dbReference type="STRING" id="1071378.G0W9I1"/>
<evidence type="ECO:0000313" key="10">
    <source>
        <dbReference type="Proteomes" id="UP000000689"/>
    </source>
</evidence>
<dbReference type="GO" id="GO:0033962">
    <property type="term" value="P:P-body assembly"/>
    <property type="evidence" value="ECO:0007669"/>
    <property type="project" value="EnsemblFungi"/>
</dbReference>
<evidence type="ECO:0000256" key="4">
    <source>
        <dbReference type="ARBA" id="ARBA00022490"/>
    </source>
</evidence>
<dbReference type="PROSITE" id="PS51512">
    <property type="entry name" value="DFDF"/>
    <property type="match status" value="1"/>
</dbReference>
<feature type="compositionally biased region" description="Low complexity" evidence="5">
    <location>
        <begin position="241"/>
        <end position="264"/>
    </location>
</feature>
<evidence type="ECO:0000259" key="8">
    <source>
        <dbReference type="PROSITE" id="PS52002"/>
    </source>
</evidence>